<dbReference type="GO" id="GO:0043546">
    <property type="term" value="F:molybdopterin cofactor binding"/>
    <property type="evidence" value="ECO:0007669"/>
    <property type="project" value="InterPro"/>
</dbReference>
<reference evidence="8" key="1">
    <citation type="submission" date="2016-10" db="EMBL/GenBank/DDBJ databases">
        <authorList>
            <person name="Varghese N."/>
            <person name="Submissions S."/>
        </authorList>
    </citation>
    <scope>NUCLEOTIDE SEQUENCE [LARGE SCALE GENOMIC DNA]</scope>
    <source>
        <strain evidence="8">DSM 26348</strain>
    </source>
</reference>
<dbReference type="GO" id="GO:0016020">
    <property type="term" value="C:membrane"/>
    <property type="evidence" value="ECO:0007669"/>
    <property type="project" value="TreeGrafter"/>
</dbReference>
<dbReference type="Pfam" id="PF01568">
    <property type="entry name" value="Molydop_binding"/>
    <property type="match status" value="1"/>
</dbReference>
<dbReference type="Proteomes" id="UP000199518">
    <property type="component" value="Unassembled WGS sequence"/>
</dbReference>
<dbReference type="GO" id="GO:0016491">
    <property type="term" value="F:oxidoreductase activity"/>
    <property type="evidence" value="ECO:0007669"/>
    <property type="project" value="InterPro"/>
</dbReference>
<protein>
    <submittedName>
        <fullName evidence="7">Assimilatory nitrate reductase catalytic subunit</fullName>
    </submittedName>
</protein>
<dbReference type="InterPro" id="IPR009010">
    <property type="entry name" value="Asp_de-COase-like_dom_sf"/>
</dbReference>
<keyword evidence="8" id="KW-1185">Reference proteome</keyword>
<keyword evidence="3" id="KW-0411">Iron-sulfur</keyword>
<evidence type="ECO:0000256" key="2">
    <source>
        <dbReference type="ARBA" id="ARBA00023004"/>
    </source>
</evidence>
<dbReference type="Gene3D" id="2.40.40.20">
    <property type="match status" value="1"/>
</dbReference>
<dbReference type="InterPro" id="IPR006657">
    <property type="entry name" value="MoPterin_dinucl-bd_dom"/>
</dbReference>
<dbReference type="OrthoDB" id="9805142at2"/>
<dbReference type="GO" id="GO:0045333">
    <property type="term" value="P:cellular respiration"/>
    <property type="evidence" value="ECO:0007669"/>
    <property type="project" value="UniProtKB-ARBA"/>
</dbReference>
<feature type="compositionally biased region" description="Basic and acidic residues" evidence="4">
    <location>
        <begin position="1"/>
        <end position="12"/>
    </location>
</feature>
<organism evidence="7 8">
    <name type="scientific">Planctomicrobium piriforme</name>
    <dbReference type="NCBI Taxonomy" id="1576369"/>
    <lineage>
        <taxon>Bacteria</taxon>
        <taxon>Pseudomonadati</taxon>
        <taxon>Planctomycetota</taxon>
        <taxon>Planctomycetia</taxon>
        <taxon>Planctomycetales</taxon>
        <taxon>Planctomycetaceae</taxon>
        <taxon>Planctomicrobium</taxon>
    </lineage>
</organism>
<gene>
    <name evidence="7" type="ORF">SAMN05421753_103154</name>
</gene>
<feature type="domain" description="Molybdopterin oxidoreductase" evidence="5">
    <location>
        <begin position="95"/>
        <end position="502"/>
    </location>
</feature>
<proteinExistence type="predicted"/>
<dbReference type="PANTHER" id="PTHR43105">
    <property type="entry name" value="RESPIRATORY NITRATE REDUCTASE"/>
    <property type="match status" value="1"/>
</dbReference>
<feature type="region of interest" description="Disordered" evidence="4">
    <location>
        <begin position="1"/>
        <end position="26"/>
    </location>
</feature>
<dbReference type="InterPro" id="IPR006656">
    <property type="entry name" value="Mopterin_OxRdtase"/>
</dbReference>
<feature type="compositionally biased region" description="Low complexity" evidence="4">
    <location>
        <begin position="13"/>
        <end position="24"/>
    </location>
</feature>
<name>A0A1I3DA53_9PLAN</name>
<dbReference type="Pfam" id="PF00384">
    <property type="entry name" value="Molybdopterin"/>
    <property type="match status" value="1"/>
</dbReference>
<dbReference type="PANTHER" id="PTHR43105:SF10">
    <property type="entry name" value="NADH-QUINONE OXIDOREDUCTASE SUBUNIT G"/>
    <property type="match status" value="1"/>
</dbReference>
<dbReference type="SUPFAM" id="SSF53706">
    <property type="entry name" value="Formate dehydrogenase/DMSO reductase, domains 1-3"/>
    <property type="match status" value="1"/>
</dbReference>
<accession>A0A1I3DA53</accession>
<dbReference type="Gene3D" id="3.40.228.10">
    <property type="entry name" value="Dimethylsulfoxide Reductase, domain 2"/>
    <property type="match status" value="1"/>
</dbReference>
<keyword evidence="2" id="KW-0408">Iron</keyword>
<dbReference type="EMBL" id="FOQD01000003">
    <property type="protein sequence ID" value="SFH83624.1"/>
    <property type="molecule type" value="Genomic_DNA"/>
</dbReference>
<keyword evidence="1" id="KW-0479">Metal-binding</keyword>
<dbReference type="InterPro" id="IPR050123">
    <property type="entry name" value="Prok_molybdopt-oxidoreductase"/>
</dbReference>
<evidence type="ECO:0000313" key="8">
    <source>
        <dbReference type="Proteomes" id="UP000199518"/>
    </source>
</evidence>
<dbReference type="Gene3D" id="3.40.50.740">
    <property type="match status" value="1"/>
</dbReference>
<dbReference type="GO" id="GO:0051536">
    <property type="term" value="F:iron-sulfur cluster binding"/>
    <property type="evidence" value="ECO:0007669"/>
    <property type="project" value="UniProtKB-KW"/>
</dbReference>
<evidence type="ECO:0000256" key="3">
    <source>
        <dbReference type="ARBA" id="ARBA00023014"/>
    </source>
</evidence>
<dbReference type="SUPFAM" id="SSF50692">
    <property type="entry name" value="ADC-like"/>
    <property type="match status" value="1"/>
</dbReference>
<evidence type="ECO:0000256" key="4">
    <source>
        <dbReference type="SAM" id="MobiDB-lite"/>
    </source>
</evidence>
<sequence>MRFMTERGHTDESSAANRNSPSPSVESICGYEASDGCTSRCDENEFDSRLDMHPFPHGLENDLADLNDAPSQTLPHPAVRAPHYRLQPGLKNASRVTSPLKRSSSGQWVAVDWDTALREFTGRLKEIQWRCGKDSVAVVCPGQLTLEETMLLKALASRGLGMTSPLFDLRAEALPALAAYEQSLGSFLPPYTLSDLEESDALILLGSDLSQTHPALWSRVLRNPNAPELIVVDARSTDTSAKASQHLQVRPGTESLLLNGIARLMIENGWIDRDFISESTDGFLQYAASLNGCDLVSVARRTGLTTRQIELLARTIHERDRVSFWWSTDEIQGIENAALNLALVTGNVCRSGTGANALLSPSSILGPVLLDSLGSLDPIDARKSAAPRPVDAVCSTWESLRDGIESERIKGLWIVSTGSAYQWPDEIIGSDLLARLDFLVVQDLAADQPVCATADLFFPAAEVREKSGAWLSSERRLSAVKAVTTPPGLAQTDFEIFRRIARYWGCGRLLDQWSTPEVVFEALRLATAGMACDLTGVQDAELLIAKSGIQLPYPEQRCDPRNDRRLYEDGRFQTAAGRARFLPEADAVDRPIDDSAATDFPFFLLTVQCAAEDVAEKHCDGLPWIEVHPHDAMRCGIVGDAPVLVESMYGAAPAAALITDDVFPGQILVRLPGSQPAAWLERLFNPDSMEDACQACAVRVSPGA</sequence>
<dbReference type="AlphaFoldDB" id="A0A1I3DA53"/>
<dbReference type="STRING" id="1576369.SAMN05421753_103154"/>
<evidence type="ECO:0000259" key="5">
    <source>
        <dbReference type="Pfam" id="PF00384"/>
    </source>
</evidence>
<feature type="domain" description="Molybdopterin dinucleotide-binding" evidence="6">
    <location>
        <begin position="621"/>
        <end position="669"/>
    </location>
</feature>
<evidence type="ECO:0000256" key="1">
    <source>
        <dbReference type="ARBA" id="ARBA00022723"/>
    </source>
</evidence>
<evidence type="ECO:0000259" key="6">
    <source>
        <dbReference type="Pfam" id="PF01568"/>
    </source>
</evidence>
<evidence type="ECO:0000313" key="7">
    <source>
        <dbReference type="EMBL" id="SFH83624.1"/>
    </source>
</evidence>
<dbReference type="GO" id="GO:0046872">
    <property type="term" value="F:metal ion binding"/>
    <property type="evidence" value="ECO:0007669"/>
    <property type="project" value="UniProtKB-KW"/>
</dbReference>